<evidence type="ECO:0000256" key="2">
    <source>
        <dbReference type="ARBA" id="ARBA00023134"/>
    </source>
</evidence>
<feature type="compositionally biased region" description="Low complexity" evidence="3">
    <location>
        <begin position="14"/>
        <end position="25"/>
    </location>
</feature>
<organism evidence="5 6">
    <name type="scientific">Tulasnella calospora MUT 4182</name>
    <dbReference type="NCBI Taxonomy" id="1051891"/>
    <lineage>
        <taxon>Eukaryota</taxon>
        <taxon>Fungi</taxon>
        <taxon>Dikarya</taxon>
        <taxon>Basidiomycota</taxon>
        <taxon>Agaricomycotina</taxon>
        <taxon>Agaricomycetes</taxon>
        <taxon>Cantharellales</taxon>
        <taxon>Tulasnellaceae</taxon>
        <taxon>Tulasnella</taxon>
    </lineage>
</organism>
<dbReference type="SMART" id="SM00053">
    <property type="entry name" value="DYNc"/>
    <property type="match status" value="1"/>
</dbReference>
<dbReference type="GO" id="GO:0003924">
    <property type="term" value="F:GTPase activity"/>
    <property type="evidence" value="ECO:0007669"/>
    <property type="project" value="InterPro"/>
</dbReference>
<reference evidence="5 6" key="1">
    <citation type="submission" date="2014-04" db="EMBL/GenBank/DDBJ databases">
        <authorList>
            <consortium name="DOE Joint Genome Institute"/>
            <person name="Kuo A."/>
            <person name="Girlanda M."/>
            <person name="Perotto S."/>
            <person name="Kohler A."/>
            <person name="Nagy L.G."/>
            <person name="Floudas D."/>
            <person name="Copeland A."/>
            <person name="Barry K.W."/>
            <person name="Cichocki N."/>
            <person name="Veneault-Fourrey C."/>
            <person name="LaButti K."/>
            <person name="Lindquist E.A."/>
            <person name="Lipzen A."/>
            <person name="Lundell T."/>
            <person name="Morin E."/>
            <person name="Murat C."/>
            <person name="Sun H."/>
            <person name="Tunlid A."/>
            <person name="Henrissat B."/>
            <person name="Grigoriev I.V."/>
            <person name="Hibbett D.S."/>
            <person name="Martin F."/>
            <person name="Nordberg H.P."/>
            <person name="Cantor M.N."/>
            <person name="Hua S.X."/>
        </authorList>
    </citation>
    <scope>NUCLEOTIDE SEQUENCE [LARGE SCALE GENOMIC DNA]</scope>
    <source>
        <strain evidence="5 6">MUT 4182</strain>
    </source>
</reference>
<dbReference type="InterPro" id="IPR030381">
    <property type="entry name" value="G_DYNAMIN_dom"/>
</dbReference>
<dbReference type="AlphaFoldDB" id="A0A0C3QCI4"/>
<dbReference type="GO" id="GO:0005886">
    <property type="term" value="C:plasma membrane"/>
    <property type="evidence" value="ECO:0007669"/>
    <property type="project" value="TreeGrafter"/>
</dbReference>
<keyword evidence="6" id="KW-1185">Reference proteome</keyword>
<dbReference type="PROSITE" id="PS51718">
    <property type="entry name" value="G_DYNAMIN_2"/>
    <property type="match status" value="1"/>
</dbReference>
<name>A0A0C3QCI4_9AGAM</name>
<dbReference type="OrthoDB" id="5061070at2759"/>
<evidence type="ECO:0000256" key="3">
    <source>
        <dbReference type="SAM" id="MobiDB-lite"/>
    </source>
</evidence>
<dbReference type="GO" id="GO:0005737">
    <property type="term" value="C:cytoplasm"/>
    <property type="evidence" value="ECO:0007669"/>
    <property type="project" value="TreeGrafter"/>
</dbReference>
<dbReference type="CDD" id="cd08771">
    <property type="entry name" value="DLP_1"/>
    <property type="match status" value="1"/>
</dbReference>
<dbReference type="InterPro" id="IPR027417">
    <property type="entry name" value="P-loop_NTPase"/>
</dbReference>
<dbReference type="Gene3D" id="3.40.50.300">
    <property type="entry name" value="P-loop containing nucleotide triphosphate hydrolases"/>
    <property type="match status" value="1"/>
</dbReference>
<dbReference type="Gene3D" id="1.20.120.1240">
    <property type="entry name" value="Dynamin, middle domain"/>
    <property type="match status" value="1"/>
</dbReference>
<dbReference type="Pfam" id="PF01031">
    <property type="entry name" value="Dynamin_M"/>
    <property type="match status" value="1"/>
</dbReference>
<dbReference type="PANTHER" id="PTHR11566">
    <property type="entry name" value="DYNAMIN"/>
    <property type="match status" value="1"/>
</dbReference>
<evidence type="ECO:0000313" key="5">
    <source>
        <dbReference type="EMBL" id="KIO22289.1"/>
    </source>
</evidence>
<dbReference type="GO" id="GO:0031623">
    <property type="term" value="P:receptor internalization"/>
    <property type="evidence" value="ECO:0007669"/>
    <property type="project" value="TreeGrafter"/>
</dbReference>
<dbReference type="STRING" id="1051891.A0A0C3QCI4"/>
<dbReference type="GO" id="GO:0005874">
    <property type="term" value="C:microtubule"/>
    <property type="evidence" value="ECO:0007669"/>
    <property type="project" value="TreeGrafter"/>
</dbReference>
<dbReference type="PRINTS" id="PR00195">
    <property type="entry name" value="DYNAMIN"/>
</dbReference>
<keyword evidence="1" id="KW-0547">Nucleotide-binding</keyword>
<dbReference type="InterPro" id="IPR022812">
    <property type="entry name" value="Dynamin"/>
</dbReference>
<feature type="domain" description="Dynamin-type G" evidence="4">
    <location>
        <begin position="57"/>
        <end position="363"/>
    </location>
</feature>
<dbReference type="InterPro" id="IPR000375">
    <property type="entry name" value="Dynamin_stalk"/>
</dbReference>
<gene>
    <name evidence="5" type="ORF">M407DRAFT_28165</name>
</gene>
<keyword evidence="2" id="KW-0342">GTP-binding</keyword>
<dbReference type="GO" id="GO:0005525">
    <property type="term" value="F:GTP binding"/>
    <property type="evidence" value="ECO:0007669"/>
    <property type="project" value="InterPro"/>
</dbReference>
<dbReference type="InterPro" id="IPR001401">
    <property type="entry name" value="Dynamin_GTPase"/>
</dbReference>
<dbReference type="InterPro" id="IPR045063">
    <property type="entry name" value="Dynamin_N"/>
</dbReference>
<reference evidence="6" key="2">
    <citation type="submission" date="2015-01" db="EMBL/GenBank/DDBJ databases">
        <title>Evolutionary Origins and Diversification of the Mycorrhizal Mutualists.</title>
        <authorList>
            <consortium name="DOE Joint Genome Institute"/>
            <consortium name="Mycorrhizal Genomics Consortium"/>
            <person name="Kohler A."/>
            <person name="Kuo A."/>
            <person name="Nagy L.G."/>
            <person name="Floudas D."/>
            <person name="Copeland A."/>
            <person name="Barry K.W."/>
            <person name="Cichocki N."/>
            <person name="Veneault-Fourrey C."/>
            <person name="LaButti K."/>
            <person name="Lindquist E.A."/>
            <person name="Lipzen A."/>
            <person name="Lundell T."/>
            <person name="Morin E."/>
            <person name="Murat C."/>
            <person name="Riley R."/>
            <person name="Ohm R."/>
            <person name="Sun H."/>
            <person name="Tunlid A."/>
            <person name="Henrissat B."/>
            <person name="Grigoriev I.V."/>
            <person name="Hibbett D.S."/>
            <person name="Martin F."/>
        </authorList>
    </citation>
    <scope>NUCLEOTIDE SEQUENCE [LARGE SCALE GENOMIC DNA]</scope>
    <source>
        <strain evidence="6">MUT 4182</strain>
    </source>
</reference>
<dbReference type="Pfam" id="PF00350">
    <property type="entry name" value="Dynamin_N"/>
    <property type="match status" value="1"/>
</dbReference>
<feature type="region of interest" description="Disordered" evidence="3">
    <location>
        <begin position="1"/>
        <end position="29"/>
    </location>
</feature>
<dbReference type="Proteomes" id="UP000054248">
    <property type="component" value="Unassembled WGS sequence"/>
</dbReference>
<dbReference type="SUPFAM" id="SSF52540">
    <property type="entry name" value="P-loop containing nucleoside triphosphate hydrolases"/>
    <property type="match status" value="1"/>
</dbReference>
<dbReference type="HOGENOM" id="CLU_008964_4_1_1"/>
<evidence type="ECO:0000259" key="4">
    <source>
        <dbReference type="PROSITE" id="PS51718"/>
    </source>
</evidence>
<dbReference type="GO" id="GO:0008017">
    <property type="term" value="F:microtubule binding"/>
    <property type="evidence" value="ECO:0007669"/>
    <property type="project" value="TreeGrafter"/>
</dbReference>
<dbReference type="PANTHER" id="PTHR11566:SF131">
    <property type="entry name" value="GTPASE, PUTATIVE (AFU_ORTHOLOGUE AFUA_6G07630)-RELATED"/>
    <property type="match status" value="1"/>
</dbReference>
<evidence type="ECO:0000313" key="6">
    <source>
        <dbReference type="Proteomes" id="UP000054248"/>
    </source>
</evidence>
<protein>
    <recommendedName>
        <fullName evidence="4">Dynamin-type G domain-containing protein</fullName>
    </recommendedName>
</protein>
<sequence length="687" mass="77371">MSDSNSSTSWNNIPSPASASGPTGSDQSNAFMQTYTARRRQILDVLNVLTSLGIQNDIDLPRVAVLGSQSAGKSSLIESMSGISLPRASGTCTRCPMECRLQFGETWSCSVMLRFEFDSGGNRLSTPREVSFGGPISDKADVTARLRRAQRAILRPSIDANKFLDDSDLETNGTSLSFSKNYVCIHVQGPQVPDLTFYDLPGIIANVSDGGNEKDIQLVEDLAKMYITQPNCIVLLVITCETDFENQGAYRLIKADESLRARTVGVLTKPDRIEPGNEQRWLRILRNEINTLENGWFAVKQPDFQQLERGISWEAARIGERDFFSTTQPWSNLEDKHRNRIGSAALADHLGQMLSDLASTKLPAVLASINRLLGNVDQELKKYPAPTYDDPKREIIMLLRDFTKDVAKHVEGLPPSCTDDPVDPFTAGLIYSINKQYDAFRLQVHRTAPQFRPWESHDSIDRSVQRSLLKEVKEDDPPSGCKGNEFYIEEVMDLAERSRTRELPGNYPFAVKVTYIDETIRSWRDLAAKCFEKVRDITVDHVNRLVQDHFGRYEHGGLLDAVSNVVKEQFNRREITTKGKIESICRGEDRPCTQNEDYFFHYRSKLLVKYKAVYKRSKGHGSIFGLSSEDPHNVRRLVNEAIAALARLNIHGLKPDDLVKLFPENKMDPALEIVSEARAYFQGIVLE</sequence>
<feature type="compositionally biased region" description="Polar residues" evidence="3">
    <location>
        <begin position="1"/>
        <end position="13"/>
    </location>
</feature>
<accession>A0A0C3QCI4</accession>
<proteinExistence type="predicted"/>
<evidence type="ECO:0000256" key="1">
    <source>
        <dbReference type="ARBA" id="ARBA00022741"/>
    </source>
</evidence>
<dbReference type="EMBL" id="KN823113">
    <property type="protein sequence ID" value="KIO22289.1"/>
    <property type="molecule type" value="Genomic_DNA"/>
</dbReference>